<organism evidence="7 8">
    <name type="scientific">Microlunatus soli</name>
    <dbReference type="NCBI Taxonomy" id="630515"/>
    <lineage>
        <taxon>Bacteria</taxon>
        <taxon>Bacillati</taxon>
        <taxon>Actinomycetota</taxon>
        <taxon>Actinomycetes</taxon>
        <taxon>Propionibacteriales</taxon>
        <taxon>Propionibacteriaceae</taxon>
        <taxon>Microlunatus</taxon>
    </lineage>
</organism>
<dbReference type="PROSITE" id="PS50893">
    <property type="entry name" value="ABC_TRANSPORTER_2"/>
    <property type="match status" value="1"/>
</dbReference>
<dbReference type="AlphaFoldDB" id="A0A1H2AMM2"/>
<evidence type="ECO:0000256" key="3">
    <source>
        <dbReference type="ARBA" id="ARBA00022741"/>
    </source>
</evidence>
<accession>A0A1H2AMM2</accession>
<keyword evidence="2" id="KW-0813">Transport</keyword>
<keyword evidence="4 7" id="KW-0067">ATP-binding</keyword>
<dbReference type="SMART" id="SM00382">
    <property type="entry name" value="AAA"/>
    <property type="match status" value="1"/>
</dbReference>
<sequence>MTDTATEAKHVDSEIGAPLLEVTGLKQHFPIKGGVLRRTVGAVKAVDGVDLTVKRGETLAIVGESGCGKSTTGRAILRLLQPTDGEVVFHHPELGAVNVESADNKTMEQIRPRMQIIFQDPFASLDARMTVGRVIAEPLVINKVLKGQALRDRVAELLTMVGLRPEHASRYPHAFSGGQRQRIGIARAIALDPDLIICDEAVSALDVSVQAQVINLLEDLQDRLHLTYVFISHDLSVVEHISDRVAVMYVGRVVEIGNTEDLFYNPKHPYTEALLSALPQPDPRSRTEIVPLTGDVPSPANPPSGCYFHTRCPYAKDICSTDTPPLQEIAGGNGRKVACHFAEELQLNGAVVPSPEAVPDASSGTAENASDNDTDNDTDTDTSKAAAR</sequence>
<dbReference type="NCBIfam" id="NF008453">
    <property type="entry name" value="PRK11308.1"/>
    <property type="match status" value="1"/>
</dbReference>
<dbReference type="Proteomes" id="UP000199103">
    <property type="component" value="Chromosome I"/>
</dbReference>
<evidence type="ECO:0000256" key="2">
    <source>
        <dbReference type="ARBA" id="ARBA00022448"/>
    </source>
</evidence>
<dbReference type="Gene3D" id="3.40.50.300">
    <property type="entry name" value="P-loop containing nucleotide triphosphate hydrolases"/>
    <property type="match status" value="1"/>
</dbReference>
<evidence type="ECO:0000256" key="4">
    <source>
        <dbReference type="ARBA" id="ARBA00022840"/>
    </source>
</evidence>
<feature type="compositionally biased region" description="Acidic residues" evidence="5">
    <location>
        <begin position="370"/>
        <end position="380"/>
    </location>
</feature>
<dbReference type="InterPro" id="IPR013563">
    <property type="entry name" value="Oligopep_ABC_C"/>
</dbReference>
<dbReference type="Pfam" id="PF08352">
    <property type="entry name" value="oligo_HPY"/>
    <property type="match status" value="1"/>
</dbReference>
<dbReference type="STRING" id="630515.SAMN04489812_6054"/>
<evidence type="ECO:0000259" key="6">
    <source>
        <dbReference type="PROSITE" id="PS50893"/>
    </source>
</evidence>
<dbReference type="FunFam" id="3.40.50.300:FF:000016">
    <property type="entry name" value="Oligopeptide ABC transporter ATP-binding component"/>
    <property type="match status" value="1"/>
</dbReference>
<dbReference type="SUPFAM" id="SSF52540">
    <property type="entry name" value="P-loop containing nucleoside triphosphate hydrolases"/>
    <property type="match status" value="1"/>
</dbReference>
<reference evidence="7 8" key="1">
    <citation type="submission" date="2016-10" db="EMBL/GenBank/DDBJ databases">
        <authorList>
            <person name="de Groot N.N."/>
        </authorList>
    </citation>
    <scope>NUCLEOTIDE SEQUENCE [LARGE SCALE GENOMIC DNA]</scope>
    <source>
        <strain evidence="7 8">DSM 21800</strain>
    </source>
</reference>
<dbReference type="InterPro" id="IPR017871">
    <property type="entry name" value="ABC_transporter-like_CS"/>
</dbReference>
<feature type="region of interest" description="Disordered" evidence="5">
    <location>
        <begin position="350"/>
        <end position="388"/>
    </location>
</feature>
<keyword evidence="8" id="KW-1185">Reference proteome</keyword>
<dbReference type="CDD" id="cd03257">
    <property type="entry name" value="ABC_NikE_OppD_transporters"/>
    <property type="match status" value="1"/>
</dbReference>
<dbReference type="InterPro" id="IPR050319">
    <property type="entry name" value="ABC_transp_ATP-bind"/>
</dbReference>
<dbReference type="Pfam" id="PF00005">
    <property type="entry name" value="ABC_tran"/>
    <property type="match status" value="1"/>
</dbReference>
<evidence type="ECO:0000256" key="5">
    <source>
        <dbReference type="SAM" id="MobiDB-lite"/>
    </source>
</evidence>
<dbReference type="EMBL" id="LT629772">
    <property type="protein sequence ID" value="SDT47022.1"/>
    <property type="molecule type" value="Genomic_DNA"/>
</dbReference>
<gene>
    <name evidence="7" type="ORF">SAMN04489812_6054</name>
</gene>
<dbReference type="InterPro" id="IPR003439">
    <property type="entry name" value="ABC_transporter-like_ATP-bd"/>
</dbReference>
<dbReference type="InterPro" id="IPR027417">
    <property type="entry name" value="P-loop_NTPase"/>
</dbReference>
<dbReference type="PROSITE" id="PS00211">
    <property type="entry name" value="ABC_TRANSPORTER_1"/>
    <property type="match status" value="1"/>
</dbReference>
<dbReference type="GO" id="GO:0055085">
    <property type="term" value="P:transmembrane transport"/>
    <property type="evidence" value="ECO:0007669"/>
    <property type="project" value="UniProtKB-ARBA"/>
</dbReference>
<evidence type="ECO:0000313" key="8">
    <source>
        <dbReference type="Proteomes" id="UP000199103"/>
    </source>
</evidence>
<dbReference type="GO" id="GO:0016887">
    <property type="term" value="F:ATP hydrolysis activity"/>
    <property type="evidence" value="ECO:0007669"/>
    <property type="project" value="InterPro"/>
</dbReference>
<evidence type="ECO:0000256" key="1">
    <source>
        <dbReference type="ARBA" id="ARBA00005417"/>
    </source>
</evidence>
<dbReference type="PANTHER" id="PTHR43776:SF7">
    <property type="entry name" value="D,D-DIPEPTIDE TRANSPORT ATP-BINDING PROTEIN DDPF-RELATED"/>
    <property type="match status" value="1"/>
</dbReference>
<dbReference type="NCBIfam" id="TIGR01727">
    <property type="entry name" value="oligo_HPY"/>
    <property type="match status" value="1"/>
</dbReference>
<name>A0A1H2AMM2_9ACTN</name>
<dbReference type="RefSeq" id="WP_172836251.1">
    <property type="nucleotide sequence ID" value="NZ_LT629772.1"/>
</dbReference>
<dbReference type="GO" id="GO:0015833">
    <property type="term" value="P:peptide transport"/>
    <property type="evidence" value="ECO:0007669"/>
    <property type="project" value="InterPro"/>
</dbReference>
<evidence type="ECO:0000313" key="7">
    <source>
        <dbReference type="EMBL" id="SDT47022.1"/>
    </source>
</evidence>
<keyword evidence="3" id="KW-0547">Nucleotide-binding</keyword>
<proteinExistence type="inferred from homology"/>
<comment type="similarity">
    <text evidence="1">Belongs to the ABC transporter superfamily.</text>
</comment>
<protein>
    <submittedName>
        <fullName evidence="7">Peptide/nickel transport system ATP-binding protein</fullName>
    </submittedName>
</protein>
<feature type="domain" description="ABC transporter" evidence="6">
    <location>
        <begin position="31"/>
        <end position="275"/>
    </location>
</feature>
<dbReference type="GO" id="GO:0005524">
    <property type="term" value="F:ATP binding"/>
    <property type="evidence" value="ECO:0007669"/>
    <property type="project" value="UniProtKB-KW"/>
</dbReference>
<dbReference type="PANTHER" id="PTHR43776">
    <property type="entry name" value="TRANSPORT ATP-BINDING PROTEIN"/>
    <property type="match status" value="1"/>
</dbReference>
<dbReference type="InterPro" id="IPR003593">
    <property type="entry name" value="AAA+_ATPase"/>
</dbReference>